<keyword evidence="2" id="KW-1133">Transmembrane helix</keyword>
<reference evidence="4 5" key="1">
    <citation type="journal article" date="2019" name="Int. J. Syst. Evol. Microbiol.">
        <title>The Global Catalogue of Microorganisms (GCM) 10K type strain sequencing project: providing services to taxonomists for standard genome sequencing and annotation.</title>
        <authorList>
            <consortium name="The Broad Institute Genomics Platform"/>
            <consortium name="The Broad Institute Genome Sequencing Center for Infectious Disease"/>
            <person name="Wu L."/>
            <person name="Ma J."/>
        </authorList>
    </citation>
    <scope>NUCLEOTIDE SEQUENCE [LARGE SCALE GENOMIC DNA]</scope>
    <source>
        <strain evidence="4 5">JCM 15933</strain>
    </source>
</reference>
<feature type="compositionally biased region" description="Low complexity" evidence="1">
    <location>
        <begin position="200"/>
        <end position="213"/>
    </location>
</feature>
<evidence type="ECO:0000256" key="3">
    <source>
        <dbReference type="SAM" id="SignalP"/>
    </source>
</evidence>
<gene>
    <name evidence="4" type="ORF">GCM10009827_024370</name>
</gene>
<feature type="signal peptide" evidence="3">
    <location>
        <begin position="1"/>
        <end position="30"/>
    </location>
</feature>
<evidence type="ECO:0000313" key="4">
    <source>
        <dbReference type="EMBL" id="GAA1509263.1"/>
    </source>
</evidence>
<keyword evidence="3" id="KW-0732">Signal</keyword>
<proteinExistence type="predicted"/>
<keyword evidence="5" id="KW-1185">Reference proteome</keyword>
<name>A0ABN2A1T6_9ACTN</name>
<organism evidence="4 5">
    <name type="scientific">Dactylosporangium maewongense</name>
    <dbReference type="NCBI Taxonomy" id="634393"/>
    <lineage>
        <taxon>Bacteria</taxon>
        <taxon>Bacillati</taxon>
        <taxon>Actinomycetota</taxon>
        <taxon>Actinomycetes</taxon>
        <taxon>Micromonosporales</taxon>
        <taxon>Micromonosporaceae</taxon>
        <taxon>Dactylosporangium</taxon>
    </lineage>
</organism>
<evidence type="ECO:0000256" key="2">
    <source>
        <dbReference type="SAM" id="Phobius"/>
    </source>
</evidence>
<comment type="caution">
    <text evidence="4">The sequence shown here is derived from an EMBL/GenBank/DDBJ whole genome shotgun (WGS) entry which is preliminary data.</text>
</comment>
<keyword evidence="2" id="KW-0812">Transmembrane</keyword>
<protein>
    <submittedName>
        <fullName evidence="4">Uncharacterized protein</fullName>
    </submittedName>
</protein>
<keyword evidence="2" id="KW-0472">Membrane</keyword>
<accession>A0ABN2A1T6</accession>
<dbReference type="EMBL" id="BAAAQD010000003">
    <property type="protein sequence ID" value="GAA1509263.1"/>
    <property type="molecule type" value="Genomic_DNA"/>
</dbReference>
<sequence length="308" mass="31493">MTAMRRLLIALLAALAAGAPAVTVAGPAAADDQYVPGNVVVRVSKLPKVILPGTTISPTIEITQTTPYELQWLPSLMFSVYVDPMPADTDISARMQSPVTGAWLTATPSVSPGQVALLFDNTLLYALPVNGRTTFKYEIHFGADAPVGYYWAVIGAAIRPPPETGKTVDTQTAPDPSQQVFHVGALPAEDQPTTAPPAPGRTTAPGASRQPSAGPSPAPVPASAPVLASAPTALAEPASGGLLPPAASPPPPEAESEPEAEARVAAAGSTPLAAGLAVAVVAVWIGLIGRHRLRVRRLRRAAGPVPPG</sequence>
<dbReference type="InterPro" id="IPR006311">
    <property type="entry name" value="TAT_signal"/>
</dbReference>
<feature type="region of interest" description="Disordered" evidence="1">
    <location>
        <begin position="188"/>
        <end position="261"/>
    </location>
</feature>
<evidence type="ECO:0000256" key="1">
    <source>
        <dbReference type="SAM" id="MobiDB-lite"/>
    </source>
</evidence>
<feature type="transmembrane region" description="Helical" evidence="2">
    <location>
        <begin position="272"/>
        <end position="289"/>
    </location>
</feature>
<dbReference type="Proteomes" id="UP001501470">
    <property type="component" value="Unassembled WGS sequence"/>
</dbReference>
<dbReference type="PROSITE" id="PS51318">
    <property type="entry name" value="TAT"/>
    <property type="match status" value="1"/>
</dbReference>
<evidence type="ECO:0000313" key="5">
    <source>
        <dbReference type="Proteomes" id="UP001501470"/>
    </source>
</evidence>
<feature type="compositionally biased region" description="Low complexity" evidence="1">
    <location>
        <begin position="223"/>
        <end position="245"/>
    </location>
</feature>
<feature type="chain" id="PRO_5045550579" evidence="3">
    <location>
        <begin position="31"/>
        <end position="308"/>
    </location>
</feature>